<reference evidence="3 4" key="1">
    <citation type="submission" date="2019-09" db="EMBL/GenBank/DDBJ databases">
        <title>Draft genome of the ectomycorrhizal ascomycete Sphaerosporella brunnea.</title>
        <authorList>
            <consortium name="DOE Joint Genome Institute"/>
            <person name="Benucci G.M."/>
            <person name="Marozzi G."/>
            <person name="Antonielli L."/>
            <person name="Sanchez S."/>
            <person name="Marco P."/>
            <person name="Wang X."/>
            <person name="Falini L.B."/>
            <person name="Barry K."/>
            <person name="Haridas S."/>
            <person name="Lipzen A."/>
            <person name="Labutti K."/>
            <person name="Grigoriev I.V."/>
            <person name="Murat C."/>
            <person name="Martin F."/>
            <person name="Albertini E."/>
            <person name="Donnini D."/>
            <person name="Bonito G."/>
        </authorList>
    </citation>
    <scope>NUCLEOTIDE SEQUENCE [LARGE SCALE GENOMIC DNA]</scope>
    <source>
        <strain evidence="3 4">Sb_GMNB300</strain>
    </source>
</reference>
<evidence type="ECO:0000313" key="4">
    <source>
        <dbReference type="Proteomes" id="UP000326924"/>
    </source>
</evidence>
<proteinExistence type="predicted"/>
<dbReference type="Proteomes" id="UP000326924">
    <property type="component" value="Unassembled WGS sequence"/>
</dbReference>
<dbReference type="EMBL" id="VXIS01000464">
    <property type="protein sequence ID" value="KAA8893307.1"/>
    <property type="molecule type" value="Genomic_DNA"/>
</dbReference>
<feature type="region of interest" description="Disordered" evidence="1">
    <location>
        <begin position="63"/>
        <end position="163"/>
    </location>
</feature>
<feature type="compositionally biased region" description="Basic and acidic residues" evidence="1">
    <location>
        <begin position="135"/>
        <end position="147"/>
    </location>
</feature>
<feature type="compositionally biased region" description="Basic and acidic residues" evidence="1">
    <location>
        <begin position="118"/>
        <end position="128"/>
    </location>
</feature>
<feature type="compositionally biased region" description="Basic and acidic residues" evidence="1">
    <location>
        <begin position="101"/>
        <end position="111"/>
    </location>
</feature>
<feature type="signal peptide" evidence="2">
    <location>
        <begin position="1"/>
        <end position="19"/>
    </location>
</feature>
<keyword evidence="4" id="KW-1185">Reference proteome</keyword>
<protein>
    <submittedName>
        <fullName evidence="3">Uncharacterized protein</fullName>
    </submittedName>
</protein>
<sequence>MRTTLFTILALGLSSLAIAAPQRGGREGLAVYNSKRYVDAEVEVEVEVEARSDIPKVAVVEPSAADAGVAPPTKRSPDRSNRMGMSVYKRERSNRMGMSVYKREPSPERSNRMGMSVYKREPSPERSNRMGMSVYKRDHEKEERHIPGDLPFAPKDAAAGKSE</sequence>
<evidence type="ECO:0000256" key="1">
    <source>
        <dbReference type="SAM" id="MobiDB-lite"/>
    </source>
</evidence>
<dbReference type="AlphaFoldDB" id="A0A5J5EE20"/>
<dbReference type="InParanoid" id="A0A5J5EE20"/>
<accession>A0A5J5EE20</accession>
<comment type="caution">
    <text evidence="3">The sequence shown here is derived from an EMBL/GenBank/DDBJ whole genome shotgun (WGS) entry which is preliminary data.</text>
</comment>
<name>A0A5J5EE20_9PEZI</name>
<gene>
    <name evidence="3" type="ORF">FN846DRAFT_914195</name>
</gene>
<keyword evidence="2" id="KW-0732">Signal</keyword>
<feature type="chain" id="PRO_5023933389" evidence="2">
    <location>
        <begin position="20"/>
        <end position="163"/>
    </location>
</feature>
<evidence type="ECO:0000313" key="3">
    <source>
        <dbReference type="EMBL" id="KAA8893307.1"/>
    </source>
</evidence>
<evidence type="ECO:0000256" key="2">
    <source>
        <dbReference type="SAM" id="SignalP"/>
    </source>
</evidence>
<organism evidence="3 4">
    <name type="scientific">Sphaerosporella brunnea</name>
    <dbReference type="NCBI Taxonomy" id="1250544"/>
    <lineage>
        <taxon>Eukaryota</taxon>
        <taxon>Fungi</taxon>
        <taxon>Dikarya</taxon>
        <taxon>Ascomycota</taxon>
        <taxon>Pezizomycotina</taxon>
        <taxon>Pezizomycetes</taxon>
        <taxon>Pezizales</taxon>
        <taxon>Pyronemataceae</taxon>
        <taxon>Sphaerosporella</taxon>
    </lineage>
</organism>